<evidence type="ECO:0000313" key="2">
    <source>
        <dbReference type="Proteomes" id="UP000192223"/>
    </source>
</evidence>
<keyword evidence="3" id="KW-0418">Kinase</keyword>
<dbReference type="FunCoup" id="A0A1W4XVF0">
    <property type="interactions" value="127"/>
</dbReference>
<organism evidence="2 3">
    <name type="scientific">Agrilus planipennis</name>
    <name type="common">Emerald ash borer</name>
    <name type="synonym">Agrilus marcopoli</name>
    <dbReference type="NCBI Taxonomy" id="224129"/>
    <lineage>
        <taxon>Eukaryota</taxon>
        <taxon>Metazoa</taxon>
        <taxon>Ecdysozoa</taxon>
        <taxon>Arthropoda</taxon>
        <taxon>Hexapoda</taxon>
        <taxon>Insecta</taxon>
        <taxon>Pterygota</taxon>
        <taxon>Neoptera</taxon>
        <taxon>Endopterygota</taxon>
        <taxon>Coleoptera</taxon>
        <taxon>Polyphaga</taxon>
        <taxon>Elateriformia</taxon>
        <taxon>Buprestoidea</taxon>
        <taxon>Buprestidae</taxon>
        <taxon>Agrilinae</taxon>
        <taxon>Agrilus</taxon>
    </lineage>
</organism>
<dbReference type="GeneID" id="108744934"/>
<dbReference type="Gene3D" id="3.30.200.20">
    <property type="entry name" value="Phosphorylase Kinase, domain 1"/>
    <property type="match status" value="1"/>
</dbReference>
<dbReference type="GO" id="GO:0004674">
    <property type="term" value="F:protein serine/threonine kinase activity"/>
    <property type="evidence" value="ECO:0007669"/>
    <property type="project" value="TreeGrafter"/>
</dbReference>
<dbReference type="Pfam" id="PF00069">
    <property type="entry name" value="Pkinase"/>
    <property type="match status" value="1"/>
</dbReference>
<dbReference type="AlphaFoldDB" id="A0A1W4XVF0"/>
<sequence length="310" mass="34876">MEHLQTPIRNKNISNRIVMLPPSPSLKQLGHGTGITVYKMERIPQTDNKASPWAIKKVASSIASKKTEYQQRLKYEAEILRKLDHPNIVGYRGLVKSFDGTDCLAMEECSKCLGAMIDERFETINIPFPAENILKVAFDISKALLYLHETVLILHGDIKSYNILIKGDFATCKLCDFGVSMPIDSSGNLDYTKTDPEAEYIGTTSWCPPEIFQCPSKITTKADIYAYGLVLWEMMALSPPFFNDNSASDLDTTQSSDSLSNFERPQLPPNDFDDSYTLVIELFYCCTELDYLKRPSAKDLILTIKNAKAI</sequence>
<dbReference type="STRING" id="224129.A0A1W4XVF0"/>
<feature type="domain" description="Protein kinase" evidence="1">
    <location>
        <begin position="23"/>
        <end position="310"/>
    </location>
</feature>
<gene>
    <name evidence="3" type="primary">LOC108744934</name>
</gene>
<accession>A0A1W4XVF0</accession>
<dbReference type="InterPro" id="IPR000719">
    <property type="entry name" value="Prot_kinase_dom"/>
</dbReference>
<dbReference type="SMART" id="SM00220">
    <property type="entry name" value="S_TKc"/>
    <property type="match status" value="1"/>
</dbReference>
<dbReference type="KEGG" id="apln:108744934"/>
<evidence type="ECO:0000313" key="3">
    <source>
        <dbReference type="RefSeq" id="XP_018336410.1"/>
    </source>
</evidence>
<reference evidence="3" key="1">
    <citation type="submission" date="2025-08" db="UniProtKB">
        <authorList>
            <consortium name="RefSeq"/>
        </authorList>
    </citation>
    <scope>IDENTIFICATION</scope>
    <source>
        <tissue evidence="3">Entire body</tissue>
    </source>
</reference>
<dbReference type="InterPro" id="IPR008271">
    <property type="entry name" value="Ser/Thr_kinase_AS"/>
</dbReference>
<dbReference type="GO" id="GO:0005524">
    <property type="term" value="F:ATP binding"/>
    <property type="evidence" value="ECO:0007669"/>
    <property type="project" value="InterPro"/>
</dbReference>
<name>A0A1W4XVF0_AGRPL</name>
<dbReference type="PROSITE" id="PS50011">
    <property type="entry name" value="PROTEIN_KINASE_DOM"/>
    <property type="match status" value="1"/>
</dbReference>
<dbReference type="SUPFAM" id="SSF56112">
    <property type="entry name" value="Protein kinase-like (PK-like)"/>
    <property type="match status" value="1"/>
</dbReference>
<dbReference type="InterPro" id="IPR051681">
    <property type="entry name" value="Ser/Thr_Kinases-Pseudokinases"/>
</dbReference>
<dbReference type="Gene3D" id="1.10.510.10">
    <property type="entry name" value="Transferase(Phosphotransferase) domain 1"/>
    <property type="match status" value="1"/>
</dbReference>
<dbReference type="PANTHER" id="PTHR44329">
    <property type="entry name" value="SERINE/THREONINE-PROTEIN KINASE TNNI3K-RELATED"/>
    <property type="match status" value="1"/>
</dbReference>
<dbReference type="InParanoid" id="A0A1W4XVF0"/>
<dbReference type="InterPro" id="IPR011009">
    <property type="entry name" value="Kinase-like_dom_sf"/>
</dbReference>
<dbReference type="OrthoDB" id="4062651at2759"/>
<proteinExistence type="predicted"/>
<keyword evidence="2" id="KW-1185">Reference proteome</keyword>
<dbReference type="RefSeq" id="XP_018336410.1">
    <property type="nucleotide sequence ID" value="XM_018480908.1"/>
</dbReference>
<keyword evidence="3" id="KW-0808">Transferase</keyword>
<evidence type="ECO:0000259" key="1">
    <source>
        <dbReference type="PROSITE" id="PS50011"/>
    </source>
</evidence>
<protein>
    <submittedName>
        <fullName evidence="3">Lymphokine-activated killer T-cell-originated protein kinase</fullName>
    </submittedName>
</protein>
<dbReference type="PIRSF" id="PIRSF000654">
    <property type="entry name" value="Integrin-linked_kinase"/>
    <property type="match status" value="1"/>
</dbReference>
<dbReference type="Proteomes" id="UP000192223">
    <property type="component" value="Unplaced"/>
</dbReference>
<dbReference type="PROSITE" id="PS00108">
    <property type="entry name" value="PROTEIN_KINASE_ST"/>
    <property type="match status" value="1"/>
</dbReference>